<evidence type="ECO:0000256" key="2">
    <source>
        <dbReference type="SAM" id="Phobius"/>
    </source>
</evidence>
<keyword evidence="2" id="KW-1133">Transmembrane helix</keyword>
<keyword evidence="5" id="KW-1185">Reference proteome</keyword>
<dbReference type="Pfam" id="PF07486">
    <property type="entry name" value="Hydrolase_2"/>
    <property type="match status" value="1"/>
</dbReference>
<dbReference type="RefSeq" id="WP_242960906.1">
    <property type="nucleotide sequence ID" value="NZ_BAABFM010000073.1"/>
</dbReference>
<feature type="region of interest" description="Disordered" evidence="1">
    <location>
        <begin position="130"/>
        <end position="182"/>
    </location>
</feature>
<dbReference type="GO" id="GO:0016787">
    <property type="term" value="F:hydrolase activity"/>
    <property type="evidence" value="ECO:0007669"/>
    <property type="project" value="InterPro"/>
</dbReference>
<dbReference type="InterPro" id="IPR011105">
    <property type="entry name" value="Cell_wall_hydrolase_SleB"/>
</dbReference>
<proteinExistence type="predicted"/>
<accession>A0A1I5EGN9</accession>
<protein>
    <submittedName>
        <fullName evidence="4">N-acetylmuramoyl-L-alanine amidase</fullName>
    </submittedName>
</protein>
<feature type="compositionally biased region" description="Basic and acidic residues" evidence="1">
    <location>
        <begin position="151"/>
        <end position="180"/>
    </location>
</feature>
<organism evidence="4 5">
    <name type="scientific">Anaerocolumna aminovalerica</name>
    <dbReference type="NCBI Taxonomy" id="1527"/>
    <lineage>
        <taxon>Bacteria</taxon>
        <taxon>Bacillati</taxon>
        <taxon>Bacillota</taxon>
        <taxon>Clostridia</taxon>
        <taxon>Lachnospirales</taxon>
        <taxon>Lachnospiraceae</taxon>
        <taxon>Anaerocolumna</taxon>
    </lineage>
</organism>
<evidence type="ECO:0000259" key="3">
    <source>
        <dbReference type="Pfam" id="PF07486"/>
    </source>
</evidence>
<name>A0A1I5EGN9_9FIRM</name>
<dbReference type="Proteomes" id="UP000198806">
    <property type="component" value="Unassembled WGS sequence"/>
</dbReference>
<evidence type="ECO:0000313" key="4">
    <source>
        <dbReference type="EMBL" id="SFO10655.1"/>
    </source>
</evidence>
<dbReference type="STRING" id="1527.SAMN04489757_10953"/>
<reference evidence="4 5" key="1">
    <citation type="submission" date="2016-10" db="EMBL/GenBank/DDBJ databases">
        <authorList>
            <person name="de Groot N.N."/>
        </authorList>
    </citation>
    <scope>NUCLEOTIDE SEQUENCE [LARGE SCALE GENOMIC DNA]</scope>
    <source>
        <strain evidence="4 5">DSM 1283</strain>
    </source>
</reference>
<feature type="transmembrane region" description="Helical" evidence="2">
    <location>
        <begin position="33"/>
        <end position="51"/>
    </location>
</feature>
<evidence type="ECO:0000313" key="5">
    <source>
        <dbReference type="Proteomes" id="UP000198806"/>
    </source>
</evidence>
<feature type="domain" description="Cell wall hydrolase SleB" evidence="3">
    <location>
        <begin position="212"/>
        <end position="319"/>
    </location>
</feature>
<keyword evidence="2" id="KW-0812">Transmembrane</keyword>
<sequence>MLNIHSFLHRVKMPSLKTIFLNKNGKHKNRMAVIAYMMATVLFILSPDYIYGASNYEMQFVGSTITKTIEIEEETANEAIVRTDIVERLTKEITNNNPFILLNLTDNYQEYKKPFTKGLMLDNTLESTTENTKANSQKGAAAKVDSSSTDKSTKMDKSKKQIKKVSTEKIESNKAGEAAKETQAASKLKTVVNLSLEDQEVLQRIVEAEATGEDIKGKILVANVILNRVKSKTFPDTVKGVVFQKNGGTYQFSPIKDQRYWSVKVSKDTITAIERVMDGEDYSKGALYFSARSRAEKRSMSWFDNNLEFLFKYGGHEFFR</sequence>
<gene>
    <name evidence="4" type="ORF">SAMN04489757_10953</name>
</gene>
<dbReference type="AlphaFoldDB" id="A0A1I5EGN9"/>
<dbReference type="Gene3D" id="1.10.10.2520">
    <property type="entry name" value="Cell wall hydrolase SleB, domain 1"/>
    <property type="match status" value="1"/>
</dbReference>
<evidence type="ECO:0000256" key="1">
    <source>
        <dbReference type="SAM" id="MobiDB-lite"/>
    </source>
</evidence>
<keyword evidence="2" id="KW-0472">Membrane</keyword>
<dbReference type="InterPro" id="IPR042047">
    <property type="entry name" value="SleB_dom1"/>
</dbReference>
<dbReference type="EMBL" id="FOWD01000009">
    <property type="protein sequence ID" value="SFO10655.1"/>
    <property type="molecule type" value="Genomic_DNA"/>
</dbReference>